<gene>
    <name evidence="2" type="ORF">PHYBOEH_001539</name>
</gene>
<accession>A0A8T1WW15</accession>
<dbReference type="PANTHER" id="PTHR11200">
    <property type="entry name" value="INOSITOL 5-PHOSPHATASE"/>
    <property type="match status" value="1"/>
</dbReference>
<reference evidence="2" key="1">
    <citation type="submission" date="2021-02" db="EMBL/GenBank/DDBJ databases">
        <authorList>
            <person name="Palmer J.M."/>
        </authorList>
    </citation>
    <scope>NUCLEOTIDE SEQUENCE</scope>
    <source>
        <strain evidence="2">SCRP23</strain>
    </source>
</reference>
<dbReference type="InterPro" id="IPR046985">
    <property type="entry name" value="IP5"/>
</dbReference>
<dbReference type="PANTHER" id="PTHR11200:SF275">
    <property type="entry name" value="LD06095P"/>
    <property type="match status" value="1"/>
</dbReference>
<organism evidence="2 3">
    <name type="scientific">Phytophthora boehmeriae</name>
    <dbReference type="NCBI Taxonomy" id="109152"/>
    <lineage>
        <taxon>Eukaryota</taxon>
        <taxon>Sar</taxon>
        <taxon>Stramenopiles</taxon>
        <taxon>Oomycota</taxon>
        <taxon>Peronosporomycetes</taxon>
        <taxon>Peronosporales</taxon>
        <taxon>Peronosporaceae</taxon>
        <taxon>Phytophthora</taxon>
    </lineage>
</organism>
<dbReference type="OrthoDB" id="62798at2759"/>
<evidence type="ECO:0000259" key="1">
    <source>
        <dbReference type="Pfam" id="PF22669"/>
    </source>
</evidence>
<name>A0A8T1WW15_9STRA</name>
<dbReference type="GO" id="GO:0004439">
    <property type="term" value="F:phosphatidylinositol-4,5-bisphosphate 5-phosphatase activity"/>
    <property type="evidence" value="ECO:0007669"/>
    <property type="project" value="TreeGrafter"/>
</dbReference>
<protein>
    <recommendedName>
        <fullName evidence="1">Inositol polyphosphate-related phosphatase domain-containing protein</fullName>
    </recommendedName>
</protein>
<evidence type="ECO:0000313" key="3">
    <source>
        <dbReference type="Proteomes" id="UP000693981"/>
    </source>
</evidence>
<feature type="domain" description="Inositol polyphosphate-related phosphatase" evidence="1">
    <location>
        <begin position="16"/>
        <end position="59"/>
    </location>
</feature>
<evidence type="ECO:0000313" key="2">
    <source>
        <dbReference type="EMBL" id="KAG7396934.1"/>
    </source>
</evidence>
<dbReference type="InterPro" id="IPR000300">
    <property type="entry name" value="IPPc"/>
</dbReference>
<dbReference type="Pfam" id="PF22669">
    <property type="entry name" value="Exo_endo_phos2"/>
    <property type="match status" value="1"/>
</dbReference>
<keyword evidence="3" id="KW-1185">Reference proteome</keyword>
<dbReference type="EMBL" id="JAGDFL010000133">
    <property type="protein sequence ID" value="KAG7396934.1"/>
    <property type="molecule type" value="Genomic_DNA"/>
</dbReference>
<dbReference type="Proteomes" id="UP000693981">
    <property type="component" value="Unassembled WGS sequence"/>
</dbReference>
<dbReference type="AlphaFoldDB" id="A0A8T1WW15"/>
<comment type="caution">
    <text evidence="2">The sequence shown here is derived from an EMBL/GenBank/DDBJ whole genome shotgun (WGS) entry which is preliminary data.</text>
</comment>
<dbReference type="GO" id="GO:0046856">
    <property type="term" value="P:phosphatidylinositol dephosphorylation"/>
    <property type="evidence" value="ECO:0007669"/>
    <property type="project" value="InterPro"/>
</dbReference>
<proteinExistence type="predicted"/>
<sequence length="277" mass="30527">MDELAGCYTTAVEGHGKRVPSYTDRILYFSQPDMRHRLRCAVYASCEEVNCSDHKPVLAVFQALVNRDFLPIETELATKKFQRMQDVSGVLECQLRLDFTSISWQPIVEGFDFPSLTSFGGSVDLDQRFSSYDRHGHQVMVTIVFPLPSEDIFSAQRKLLELADSMSGGVYLENTDRLLCKTNVAHIKWADFVRDGITHATFARPTGNMHVAIKIHAGTQGPCFGQGVICIPQASGSDSEDDGPQNLNNFVVELADGGRHTGTLSGAVGLTLVQRPS</sequence>